<keyword evidence="3" id="KW-0175">Coiled coil</keyword>
<dbReference type="Pfam" id="PF00665">
    <property type="entry name" value="rve"/>
    <property type="match status" value="1"/>
</dbReference>
<dbReference type="PANTHER" id="PTHR11439">
    <property type="entry name" value="GAG-POL-RELATED RETROTRANSPOSON"/>
    <property type="match status" value="1"/>
</dbReference>
<accession>A0AA38TWU3</accession>
<feature type="domain" description="Integrase catalytic" evidence="6">
    <location>
        <begin position="1406"/>
        <end position="1572"/>
    </location>
</feature>
<feature type="region of interest" description="Disordered" evidence="4">
    <location>
        <begin position="1799"/>
        <end position="1836"/>
    </location>
</feature>
<protein>
    <submittedName>
        <fullName evidence="7">Uncharacterized protein</fullName>
    </submittedName>
</protein>
<feature type="compositionally biased region" description="Polar residues" evidence="4">
    <location>
        <begin position="320"/>
        <end position="339"/>
    </location>
</feature>
<dbReference type="Proteomes" id="UP001172457">
    <property type="component" value="Chromosome 1"/>
</dbReference>
<feature type="compositionally biased region" description="Low complexity" evidence="4">
    <location>
        <begin position="724"/>
        <end position="735"/>
    </location>
</feature>
<dbReference type="SUPFAM" id="SSF53098">
    <property type="entry name" value="Ribonuclease H-like"/>
    <property type="match status" value="1"/>
</dbReference>
<feature type="compositionally biased region" description="Polar residues" evidence="4">
    <location>
        <begin position="1030"/>
        <end position="1043"/>
    </location>
</feature>
<sequence>MSKEIISIGSETRPPVLVVGEYQQWKRRMINFLDLLDDKLMVSITEGPIRPTVTVAEVARTEVTPYLPAYEVEKPYDMFTHEQRARAAIDKRALTLLTMALPNDMFARVDSCKDARAMWLGIEQQMQGGDKALEGQKENAMNAYESFCAREGETLTETYNRLNICVNDLRRLGLEKNKYEVNVKFLKRLNKLWQSVTISIQVSQNLGQLGLHDLYSMMLPHEETLFGKTEKTIDPPTLALLSNRGSSSHENYTVEEPVVLDDGLTEEEMFQLENSFALMAKFRGNPQRFNRFRQGPQFVGGQSSQGGYQSRESFQRNDQGRTNNYQQRDRSGYNNQGSYQDQRQSYNNNNQQQQRDQEYNSNNYHGNRGYQGGGYNQRWNDQSGSNYNNQNQKTNDDGRQHNNTGGTEPPQQNKLPALEAPPAANQNRNPARVPTCYNCGDPGHYASDCKKKLKDSAYFEKKAAVMKKKEQGKVLLADEEDWIMEPEDSDDEGPSAVQGHCLMADFEEPCISGSPNDSTDEEAEVHSCSLLSIPDELSMSETLRLESQLQMEKALVARFRIESAVYKSSLEDLAENFNRMELESGIRESILENKLLDLQRSHDEIESSREELKLKFHLLSLERTKLFVKIEELEENNLKRGQSEHTLSLLTKQTTQHPFYQAKPGLGHSEKNILEKAPAHLYNFDSMSASKPEPRSVKGQDNDNYVMQTVTFTEIIDGKAVSFTTSPANSSTSSPPSSPVAKGPIFTPASNPENTFTSWEGIKARTPKVAMPPINYEDLNFSYDTREIDTSEDADVIQPLDVSATQPPAPVCVEKELFHLRSKAVELDACRHKLKNFASILSEKDSHIKSLEHSYHEANAERITMSTQCEIAEFSCSSFKNKFADLQTQLVVQFINNTMEKDFFYEKELMFGQTFANQCCQINQLKSRVSFLEESDSWDSYTCNSPITPDFRSTKPKLVLDPNVVYDVKVFLDADDPPSGYIPRKPVLPKAPAIKQICSPEPLASVSVINTEGAKGVVTDKGKSVKPHTPTVTRTWNSKSTDTSSLVKPIKGLDFHSSSFDVGENSKPKQPLKMIKSVCQTAAKFKGGQSILVKPSPNSQLAFHADARTGDGTANVKPRRRRYRKKKNSFNAFPKWGGHDHAGLGYNPPSCNSNIKSKSVYINRSANSDNLTAFKNHICSLFDNYMRVDMPGNANAYSKSGSPHRERKEKMTKPNALPPVKSPKPKEKSEKDTSPGSHMWYFDSGAFRHVTGQRNILFDYVVRAEGFVKLVDKRRLPIIGYGSMTNGEHVIKNVRYVEGLPFNLLSSSQFCDGGYLVKTFILGSNIEDEDGNVILRARRNGHLYTTMFYAVPQQLETVNFRDMNKLVSKHLVNGLPETRLSKDTLCSACEKGKMKKSSHPPRMETNCHHPLDMLHMDLCGPMRVESLARKKYMLVLVDEYSRYTWLEFLRAKSDAADLIIAFIKRIQVLLGRQVKKLRSDNGTEFRNAKLQSFLEEVGISHNFSAVRTPQQNGVVERKNRTLVEAARSMIAHSGVPLSLWAEAVSTACYTQNRTLIVKRTGKTAYEMVNKLDESIFIGYSHNSATYRVYNKRTRSIFESRYVDFSETEMYSSASPSSDSSVFPELHTVSPPSTTVPTNSLGFDFVDLAEFDLTTLVGPIIVPAPADHSIPSSTTISADAFVNESTSCSTAVGETSSDSVEPVSVLNPITETESSSNTLIEETVLSPSQLSSTQPSPETAVEAVREQTVSTVLAPIPEVVPPPSPSRTYAEVVREPRPETVLNTDTDASLLSSAIRDENDSRNNMEYDPIPHSRKWTRSHSTTNIIGSPSAPVTTRSSKNDENLILFGGFLSKFEPTNTQDALTDPDWVRAMQDELAEFERNRVWRLVERPRKIRIIDLRWIFRNKKDENDLIIRNKARLVAKGYRQQEGIDYDETFAPVARIEAIRIFLVYAAHKNMKVFQMDVKCAFLNGELQEVVYVEQPEGFVDPKYPEHVYVLDKALYGLKQAPRAWYETLTIYLLESGYKKGTVDPTLFLRRSGNHLTVVQIYVDDIIFASTNPESCTEFEQIMKSRFQMSMMGELTFFLGLQVRQTPQGIFINQSKYTLDILKRFDFTGPKSASTPMSTSFQLDADTSGNPVDQKVYRAIIGSLLYLTASRPDIMFATCVCARFQCDPRESHLGAVKRILKYLKGTPNFGLWYPKDSGFELTAFTDSDHAGCKLNRKSTSGACQFLGDKLVSWSSRKQNCVSLSTAEAEYVAAACCCSQVLWMKIQLADYGYTMHRIPIYCDSSSAIQIAANPVQHSRTKHIDIRYHFIKDHVEKGNVELFFVESERQIADLFTKAFDEKRHYYLLSCRTEVRLLNTSVQDPMINFTTSDHLCQNSCKIQSRFEALEKTDQAKTKRLEVLEKADKARRAEIKALRKADEEREIQLEEARRLIKGKFVETDRPFVAVTHRSPTPVLRLQPPPIAEEIPGFVSEAEHQIVIAQLTTQNDALQRQVDQYKQLVATRDMQLEIALRRIRELEATCRSQAQPSKRGHDDPDDAANPHEGEGPSKRARLDLPSGSGTAADDTPVDTTPPADQPADIADPADPVNDDSDEEIPAEAANWKYEAIPVGTTVQFPHEKVTPAIDLIDPNTAPLDPSDLRISDEGRKILNQHAQSLRFWKRSDDVVSGTEYDAFLPTVQTPEAFTGQQPIRLGWNHTVIFRPFLEESFTRIFQQESLFSWSKKVFFGLSHVKKRRRRTAYIYQRKLSWSEHGQIRRKLRFTKVTDVRPYKFGHQLFLEFHVRMYNPGKPDGELRDFMFTEADLDSIDLDDLLSLIRHLEGPILKPGYFRDGLEVLKRYVRHSINLAHLTDYQMAIESKQQKVNLLRPNLEANLLDQYMPYFPTELPEHGVVYITFRKNQRRFMRFSELSSFCDGTLLYVYNGMKRRLMEENMPMYKGTQWKRKLKEALNLIEVKLKERLMLRRVETAMELRTRSIREWDEYLQLSQWEPALKPSAAGCEGLLHRLYTGGNTVEVCRYGSCKLTERCMNCTAVDEMDCYQELRDQAQQSIEADGPPIDEREDEKDRGGQQEHMEGKLREQHYKQNKRDMLPD</sequence>
<dbReference type="InterPro" id="IPR036397">
    <property type="entry name" value="RNaseH_sf"/>
</dbReference>
<dbReference type="GO" id="GO:0015074">
    <property type="term" value="P:DNA integration"/>
    <property type="evidence" value="ECO:0007669"/>
    <property type="project" value="InterPro"/>
</dbReference>
<dbReference type="Pfam" id="PF07727">
    <property type="entry name" value="RVT_2"/>
    <property type="match status" value="1"/>
</dbReference>
<dbReference type="Pfam" id="PF14223">
    <property type="entry name" value="Retrotran_gag_2"/>
    <property type="match status" value="1"/>
</dbReference>
<dbReference type="PROSITE" id="PS50158">
    <property type="entry name" value="ZF_CCHC"/>
    <property type="match status" value="1"/>
</dbReference>
<dbReference type="InterPro" id="IPR043502">
    <property type="entry name" value="DNA/RNA_pol_sf"/>
</dbReference>
<dbReference type="InterPro" id="IPR057670">
    <property type="entry name" value="SH3_retrovirus"/>
</dbReference>
<dbReference type="EMBL" id="JARYMX010000001">
    <property type="protein sequence ID" value="KAJ9564618.1"/>
    <property type="molecule type" value="Genomic_DNA"/>
</dbReference>
<keyword evidence="1" id="KW-0378">Hydrolase</keyword>
<evidence type="ECO:0000256" key="2">
    <source>
        <dbReference type="PROSITE-ProRule" id="PRU00047"/>
    </source>
</evidence>
<feature type="region of interest" description="Disordered" evidence="4">
    <location>
        <begin position="1019"/>
        <end position="1043"/>
    </location>
</feature>
<keyword evidence="2" id="KW-0863">Zinc-finger</keyword>
<dbReference type="Pfam" id="PF22936">
    <property type="entry name" value="Pol_BBD"/>
    <property type="match status" value="1"/>
</dbReference>
<evidence type="ECO:0000259" key="5">
    <source>
        <dbReference type="PROSITE" id="PS50158"/>
    </source>
</evidence>
<dbReference type="InterPro" id="IPR001584">
    <property type="entry name" value="Integrase_cat-core"/>
</dbReference>
<feature type="compositionally biased region" description="Low complexity" evidence="4">
    <location>
        <begin position="420"/>
        <end position="431"/>
    </location>
</feature>
<feature type="compositionally biased region" description="Low complexity" evidence="4">
    <location>
        <begin position="294"/>
        <end position="310"/>
    </location>
</feature>
<keyword evidence="1" id="KW-0645">Protease</keyword>
<keyword evidence="8" id="KW-1185">Reference proteome</keyword>
<dbReference type="InterPro" id="IPR054722">
    <property type="entry name" value="PolX-like_BBD"/>
</dbReference>
<feature type="region of interest" description="Disordered" evidence="4">
    <location>
        <begin position="1194"/>
        <end position="1236"/>
    </location>
</feature>
<feature type="domain" description="CCHC-type" evidence="5">
    <location>
        <begin position="436"/>
        <end position="451"/>
    </location>
</feature>
<feature type="compositionally biased region" description="Basic and acidic residues" evidence="4">
    <location>
        <begin position="1799"/>
        <end position="1810"/>
    </location>
</feature>
<keyword evidence="2" id="KW-0862">Zinc</keyword>
<evidence type="ECO:0000256" key="1">
    <source>
        <dbReference type="ARBA" id="ARBA00022750"/>
    </source>
</evidence>
<evidence type="ECO:0000256" key="4">
    <source>
        <dbReference type="SAM" id="MobiDB-lite"/>
    </source>
</evidence>
<comment type="caution">
    <text evidence="7">The sequence shown here is derived from an EMBL/GenBank/DDBJ whole genome shotgun (WGS) entry which is preliminary data.</text>
</comment>
<dbReference type="InterPro" id="IPR013103">
    <property type="entry name" value="RVT_2"/>
</dbReference>
<dbReference type="Gene3D" id="3.30.420.10">
    <property type="entry name" value="Ribonuclease H-like superfamily/Ribonuclease H"/>
    <property type="match status" value="1"/>
</dbReference>
<dbReference type="Gene3D" id="4.10.60.10">
    <property type="entry name" value="Zinc finger, CCHC-type"/>
    <property type="match status" value="1"/>
</dbReference>
<feature type="compositionally biased region" description="Polar residues" evidence="4">
    <location>
        <begin position="379"/>
        <end position="393"/>
    </location>
</feature>
<dbReference type="GO" id="GO:0004190">
    <property type="term" value="F:aspartic-type endopeptidase activity"/>
    <property type="evidence" value="ECO:0007669"/>
    <property type="project" value="UniProtKB-KW"/>
</dbReference>
<feature type="compositionally biased region" description="Basic and acidic residues" evidence="4">
    <location>
        <begin position="3068"/>
        <end position="3097"/>
    </location>
</feature>
<feature type="compositionally biased region" description="Basic and acidic residues" evidence="4">
    <location>
        <begin position="1203"/>
        <end position="1212"/>
    </location>
</feature>
<evidence type="ECO:0000259" key="6">
    <source>
        <dbReference type="PROSITE" id="PS50994"/>
    </source>
</evidence>
<organism evidence="7 8">
    <name type="scientific">Centaurea solstitialis</name>
    <name type="common">yellow star-thistle</name>
    <dbReference type="NCBI Taxonomy" id="347529"/>
    <lineage>
        <taxon>Eukaryota</taxon>
        <taxon>Viridiplantae</taxon>
        <taxon>Streptophyta</taxon>
        <taxon>Embryophyta</taxon>
        <taxon>Tracheophyta</taxon>
        <taxon>Spermatophyta</taxon>
        <taxon>Magnoliopsida</taxon>
        <taxon>eudicotyledons</taxon>
        <taxon>Gunneridae</taxon>
        <taxon>Pentapetalae</taxon>
        <taxon>asterids</taxon>
        <taxon>campanulids</taxon>
        <taxon>Asterales</taxon>
        <taxon>Asteraceae</taxon>
        <taxon>Carduoideae</taxon>
        <taxon>Cardueae</taxon>
        <taxon>Centaureinae</taxon>
        <taxon>Centaurea</taxon>
    </lineage>
</organism>
<dbReference type="SUPFAM" id="SSF57756">
    <property type="entry name" value="Retrovirus zinc finger-like domains"/>
    <property type="match status" value="1"/>
</dbReference>
<keyword evidence="1" id="KW-0064">Aspartyl protease</keyword>
<feature type="region of interest" description="Disordered" evidence="4">
    <location>
        <begin position="2526"/>
        <end position="2599"/>
    </location>
</feature>
<feature type="compositionally biased region" description="Basic and acidic residues" evidence="4">
    <location>
        <begin position="2545"/>
        <end position="2559"/>
    </location>
</feature>
<proteinExistence type="predicted"/>
<feature type="compositionally biased region" description="Low complexity" evidence="4">
    <location>
        <begin position="2567"/>
        <end position="2592"/>
    </location>
</feature>
<dbReference type="InterPro" id="IPR036875">
    <property type="entry name" value="Znf_CCHC_sf"/>
</dbReference>
<dbReference type="PANTHER" id="PTHR11439:SF495">
    <property type="entry name" value="REVERSE TRANSCRIPTASE, RNA-DEPENDENT DNA POLYMERASE-RELATED"/>
    <property type="match status" value="1"/>
</dbReference>
<feature type="compositionally biased region" description="Polar residues" evidence="4">
    <location>
        <begin position="401"/>
        <end position="414"/>
    </location>
</feature>
<reference evidence="7" key="1">
    <citation type="submission" date="2023-03" db="EMBL/GenBank/DDBJ databases">
        <title>Chromosome-scale reference genome and RAD-based genetic map of yellow starthistle (Centaurea solstitialis) reveal putative structural variation and QTLs associated with invader traits.</title>
        <authorList>
            <person name="Reatini B."/>
            <person name="Cang F.A."/>
            <person name="Jiang Q."/>
            <person name="Mckibben M.T.W."/>
            <person name="Barker M.S."/>
            <person name="Rieseberg L.H."/>
            <person name="Dlugosch K.M."/>
        </authorList>
    </citation>
    <scope>NUCLEOTIDE SEQUENCE</scope>
    <source>
        <strain evidence="7">CAN-66</strain>
        <tissue evidence="7">Leaf</tissue>
    </source>
</reference>
<dbReference type="Pfam" id="PF00098">
    <property type="entry name" value="zf-CCHC"/>
    <property type="match status" value="1"/>
</dbReference>
<dbReference type="InterPro" id="IPR001878">
    <property type="entry name" value="Znf_CCHC"/>
</dbReference>
<dbReference type="GO" id="GO:0008270">
    <property type="term" value="F:zinc ion binding"/>
    <property type="evidence" value="ECO:0007669"/>
    <property type="project" value="UniProtKB-KW"/>
</dbReference>
<gene>
    <name evidence="7" type="ORF">OSB04_000584</name>
</gene>
<dbReference type="InterPro" id="IPR012337">
    <property type="entry name" value="RNaseH-like_sf"/>
</dbReference>
<keyword evidence="2" id="KW-0479">Metal-binding</keyword>
<feature type="coiled-coil region" evidence="3">
    <location>
        <begin position="2406"/>
        <end position="2437"/>
    </location>
</feature>
<feature type="compositionally biased region" description="Basic and acidic residues" evidence="4">
    <location>
        <begin position="1224"/>
        <end position="1233"/>
    </location>
</feature>
<feature type="region of interest" description="Disordered" evidence="4">
    <location>
        <begin position="289"/>
        <end position="431"/>
    </location>
</feature>
<dbReference type="Pfam" id="PF25597">
    <property type="entry name" value="SH3_retrovirus"/>
    <property type="match status" value="1"/>
</dbReference>
<name>A0AA38TWU3_9ASTR</name>
<feature type="compositionally biased region" description="Low complexity" evidence="4">
    <location>
        <begin position="340"/>
        <end position="368"/>
    </location>
</feature>
<evidence type="ECO:0000256" key="3">
    <source>
        <dbReference type="SAM" id="Coils"/>
    </source>
</evidence>
<dbReference type="PROSITE" id="PS50994">
    <property type="entry name" value="INTEGRASE"/>
    <property type="match status" value="1"/>
</dbReference>
<feature type="region of interest" description="Disordered" evidence="4">
    <location>
        <begin position="724"/>
        <end position="749"/>
    </location>
</feature>
<dbReference type="CDD" id="cd09272">
    <property type="entry name" value="RNase_HI_RT_Ty1"/>
    <property type="match status" value="1"/>
</dbReference>
<evidence type="ECO:0000313" key="7">
    <source>
        <dbReference type="EMBL" id="KAJ9564618.1"/>
    </source>
</evidence>
<feature type="compositionally biased region" description="Polar residues" evidence="4">
    <location>
        <begin position="1818"/>
        <end position="1836"/>
    </location>
</feature>
<dbReference type="GO" id="GO:0003676">
    <property type="term" value="F:nucleic acid binding"/>
    <property type="evidence" value="ECO:0007669"/>
    <property type="project" value="InterPro"/>
</dbReference>
<evidence type="ECO:0000313" key="8">
    <source>
        <dbReference type="Proteomes" id="UP001172457"/>
    </source>
</evidence>
<dbReference type="SMART" id="SM00343">
    <property type="entry name" value="ZnF_C2HC"/>
    <property type="match status" value="1"/>
</dbReference>
<feature type="region of interest" description="Disordered" evidence="4">
    <location>
        <begin position="3051"/>
        <end position="3097"/>
    </location>
</feature>
<dbReference type="SUPFAM" id="SSF56672">
    <property type="entry name" value="DNA/RNA polymerases"/>
    <property type="match status" value="1"/>
</dbReference>